<name>A0ABU2LRR5_9ACTN</name>
<feature type="compositionally biased region" description="Basic and acidic residues" evidence="1">
    <location>
        <begin position="12"/>
        <end position="23"/>
    </location>
</feature>
<accession>A0ABU2LRR5</accession>
<sequence length="765" mass="78322">MDLNHPVPYGEPPRDSDGSDDGPRPMVELVAGDFLLTVNPVDGSEIVSCPPGRRPIAPRRAPGGEGPAPAHEGPLLEREEERHRLYRLMARGRSVRLTGPAGSGRSTLLNAVARDCAELAPYGVIRLSGYRRGPKDLLHELYAAVHHTPGYRPGPTELVAELREVGAVVVIDDIEFGGTALDEILEATPECAFLISARPGVPARGERSGVTEVTIGGLSRTASLELLELAVARPLTDVEADWAGDLWFHSEGLPQRFVQAGALLRLRGQTSGAAELPEPADLVLALAEALPEGAREILRLAVALGDVVPGPERLLALVADPAAPDHHAELVASGLLSPIGARHRLTSAALGDLLGAGYAEGAEARSLTAAQHYAAWFGRRGATGADAAAEAEVLPSVVQAAQRAGHAAAVADLARVAAPALAASLRWNVWERVLRSGAESARGAGAVAQQAYFHHELGVLAICQGQLARARAELEAATALRGVLSDAGGAVAGRRALALVDDLSRPLALPPAAQDVTQPLALPPAASTAQLPAVTAPASPAADDGGDRETTRLTPVGSAAPPPTRDRRRGMRRNVAVAGAAAALAAVLGTVVAFGLSGDGDNPDDGGRPEPSPTDDDAPLTTDADPTEPTPSESPSPSDDPTTPSEPTTDPTTPPETAPTYDDPTYTPDDPTTGDGSSTGGSDDGGASSTGGDSGGSDGETTEPDPTTPPPDPEPTEPEEPEETPTPEEPTGEPTEPGDSGGESNGATASGPADPTETPTETPTV</sequence>
<dbReference type="Gene3D" id="3.40.50.300">
    <property type="entry name" value="P-loop containing nucleotide triphosphate hydrolases"/>
    <property type="match status" value="1"/>
</dbReference>
<feature type="region of interest" description="Disordered" evidence="1">
    <location>
        <begin position="598"/>
        <end position="765"/>
    </location>
</feature>
<feature type="compositionally biased region" description="Low complexity" evidence="1">
    <location>
        <begin position="50"/>
        <end position="73"/>
    </location>
</feature>
<proteinExistence type="predicted"/>
<organism evidence="2 3">
    <name type="scientific">Streptomyces millisiae</name>
    <dbReference type="NCBI Taxonomy" id="3075542"/>
    <lineage>
        <taxon>Bacteria</taxon>
        <taxon>Bacillati</taxon>
        <taxon>Actinomycetota</taxon>
        <taxon>Actinomycetes</taxon>
        <taxon>Kitasatosporales</taxon>
        <taxon>Streptomycetaceae</taxon>
        <taxon>Streptomyces</taxon>
    </lineage>
</organism>
<keyword evidence="2" id="KW-0547">Nucleotide-binding</keyword>
<feature type="compositionally biased region" description="Low complexity" evidence="1">
    <location>
        <begin position="635"/>
        <end position="651"/>
    </location>
</feature>
<evidence type="ECO:0000313" key="2">
    <source>
        <dbReference type="EMBL" id="MDT0319738.1"/>
    </source>
</evidence>
<keyword evidence="2" id="KW-0067">ATP-binding</keyword>
<comment type="caution">
    <text evidence="2">The sequence shown here is derived from an EMBL/GenBank/DDBJ whole genome shotgun (WGS) entry which is preliminary data.</text>
</comment>
<feature type="region of interest" description="Disordered" evidence="1">
    <location>
        <begin position="48"/>
        <end position="74"/>
    </location>
</feature>
<dbReference type="EMBL" id="JAVREM010000016">
    <property type="protein sequence ID" value="MDT0319738.1"/>
    <property type="molecule type" value="Genomic_DNA"/>
</dbReference>
<feature type="compositionally biased region" description="Gly residues" evidence="1">
    <location>
        <begin position="677"/>
        <end position="698"/>
    </location>
</feature>
<feature type="compositionally biased region" description="Acidic residues" evidence="1">
    <location>
        <begin position="714"/>
        <end position="726"/>
    </location>
</feature>
<feature type="region of interest" description="Disordered" evidence="1">
    <location>
        <begin position="1"/>
        <end position="26"/>
    </location>
</feature>
<keyword evidence="3" id="KW-1185">Reference proteome</keyword>
<dbReference type="RefSeq" id="WP_311599192.1">
    <property type="nucleotide sequence ID" value="NZ_JAVREM010000016.1"/>
</dbReference>
<dbReference type="GO" id="GO:0005524">
    <property type="term" value="F:ATP binding"/>
    <property type="evidence" value="ECO:0007669"/>
    <property type="project" value="UniProtKB-KW"/>
</dbReference>
<evidence type="ECO:0000256" key="1">
    <source>
        <dbReference type="SAM" id="MobiDB-lite"/>
    </source>
</evidence>
<feature type="compositionally biased region" description="Low complexity" evidence="1">
    <location>
        <begin position="755"/>
        <end position="765"/>
    </location>
</feature>
<dbReference type="SUPFAM" id="SSF52540">
    <property type="entry name" value="P-loop containing nucleoside triphosphate hydrolases"/>
    <property type="match status" value="1"/>
</dbReference>
<protein>
    <submittedName>
        <fullName evidence="2">ATP-binding protein</fullName>
    </submittedName>
</protein>
<dbReference type="Proteomes" id="UP001183420">
    <property type="component" value="Unassembled WGS sequence"/>
</dbReference>
<gene>
    <name evidence="2" type="ORF">RNC47_15470</name>
</gene>
<dbReference type="InterPro" id="IPR027417">
    <property type="entry name" value="P-loop_NTPase"/>
</dbReference>
<feature type="region of interest" description="Disordered" evidence="1">
    <location>
        <begin position="531"/>
        <end position="570"/>
    </location>
</feature>
<reference evidence="3" key="1">
    <citation type="submission" date="2023-07" db="EMBL/GenBank/DDBJ databases">
        <title>30 novel species of actinomycetes from the DSMZ collection.</title>
        <authorList>
            <person name="Nouioui I."/>
        </authorList>
    </citation>
    <scope>NUCLEOTIDE SEQUENCE [LARGE SCALE GENOMIC DNA]</scope>
    <source>
        <strain evidence="3">DSM 44918</strain>
    </source>
</reference>
<feature type="compositionally biased region" description="Low complexity" evidence="1">
    <location>
        <begin position="658"/>
        <end position="676"/>
    </location>
</feature>
<evidence type="ECO:0000313" key="3">
    <source>
        <dbReference type="Proteomes" id="UP001183420"/>
    </source>
</evidence>